<sequence>MTKAHSRTETLRGVDFHRIISDGDRLRMLTCLHHAGELKADELARVMPQPPADTRQMLGDLAARGLLAARHQYPDIHYRLADDLPVWVTIALGAANDWNGTGRAGLHAGQPR</sequence>
<dbReference type="InterPro" id="IPR036388">
    <property type="entry name" value="WH-like_DNA-bd_sf"/>
</dbReference>
<dbReference type="EMBL" id="VMKP01000003">
    <property type="protein sequence ID" value="TVO64684.1"/>
    <property type="molecule type" value="Genomic_DNA"/>
</dbReference>
<name>A0A557RHT6_9GAMM</name>
<dbReference type="RefSeq" id="WP_144348225.1">
    <property type="nucleotide sequence ID" value="NZ_VMKP01000003.1"/>
</dbReference>
<dbReference type="PROSITE" id="PS50987">
    <property type="entry name" value="HTH_ARSR_2"/>
    <property type="match status" value="1"/>
</dbReference>
<gene>
    <name evidence="2" type="ORF">FPL11_08550</name>
</gene>
<organism evidence="2 3">
    <name type="scientific">Spiribacter aquaticus</name>
    <dbReference type="NCBI Taxonomy" id="1935996"/>
    <lineage>
        <taxon>Bacteria</taxon>
        <taxon>Pseudomonadati</taxon>
        <taxon>Pseudomonadota</taxon>
        <taxon>Gammaproteobacteria</taxon>
        <taxon>Chromatiales</taxon>
        <taxon>Ectothiorhodospiraceae</taxon>
        <taxon>Spiribacter</taxon>
    </lineage>
</organism>
<dbReference type="InterPro" id="IPR036390">
    <property type="entry name" value="WH_DNA-bd_sf"/>
</dbReference>
<proteinExistence type="predicted"/>
<dbReference type="AlphaFoldDB" id="A0A557RHT6"/>
<keyword evidence="3" id="KW-1185">Reference proteome</keyword>
<feature type="domain" description="HTH arsR-type" evidence="1">
    <location>
        <begin position="5"/>
        <end position="99"/>
    </location>
</feature>
<dbReference type="SUPFAM" id="SSF46785">
    <property type="entry name" value="Winged helix' DNA-binding domain"/>
    <property type="match status" value="1"/>
</dbReference>
<dbReference type="InterPro" id="IPR001845">
    <property type="entry name" value="HTH_ArsR_DNA-bd_dom"/>
</dbReference>
<evidence type="ECO:0000259" key="1">
    <source>
        <dbReference type="PROSITE" id="PS50987"/>
    </source>
</evidence>
<evidence type="ECO:0000313" key="2">
    <source>
        <dbReference type="EMBL" id="TVO64684.1"/>
    </source>
</evidence>
<reference evidence="2 3" key="1">
    <citation type="submission" date="2019-07" db="EMBL/GenBank/DDBJ databases">
        <title>Reclasification of Spiribacter aquaticus.</title>
        <authorList>
            <person name="Leon M.J."/>
            <person name="Sanchez-Porro C."/>
            <person name="Ventosa A."/>
        </authorList>
    </citation>
    <scope>NUCLEOTIDE SEQUENCE [LARGE SCALE GENOMIC DNA]</scope>
    <source>
        <strain evidence="2 3">SP30</strain>
    </source>
</reference>
<dbReference type="Proteomes" id="UP000316688">
    <property type="component" value="Unassembled WGS sequence"/>
</dbReference>
<dbReference type="Gene3D" id="1.10.10.10">
    <property type="entry name" value="Winged helix-like DNA-binding domain superfamily/Winged helix DNA-binding domain"/>
    <property type="match status" value="1"/>
</dbReference>
<protein>
    <recommendedName>
        <fullName evidence="1">HTH arsR-type domain-containing protein</fullName>
    </recommendedName>
</protein>
<evidence type="ECO:0000313" key="3">
    <source>
        <dbReference type="Proteomes" id="UP000316688"/>
    </source>
</evidence>
<dbReference type="GO" id="GO:0003700">
    <property type="term" value="F:DNA-binding transcription factor activity"/>
    <property type="evidence" value="ECO:0007669"/>
    <property type="project" value="InterPro"/>
</dbReference>
<accession>A0A557RHT6</accession>
<comment type="caution">
    <text evidence="2">The sequence shown here is derived from an EMBL/GenBank/DDBJ whole genome shotgun (WGS) entry which is preliminary data.</text>
</comment>